<dbReference type="Proteomes" id="UP000034182">
    <property type="component" value="Unassembled WGS sequence"/>
</dbReference>
<feature type="transmembrane region" description="Helical" evidence="2">
    <location>
        <begin position="286"/>
        <end position="316"/>
    </location>
</feature>
<protein>
    <submittedName>
        <fullName evidence="4">Uncharacterized protein</fullName>
    </submittedName>
</protein>
<proteinExistence type="predicted"/>
<evidence type="ECO:0000313" key="4">
    <source>
        <dbReference type="EMBL" id="KKY13533.1"/>
    </source>
</evidence>
<evidence type="ECO:0000256" key="2">
    <source>
        <dbReference type="SAM" id="Phobius"/>
    </source>
</evidence>
<feature type="compositionally biased region" description="Low complexity" evidence="1">
    <location>
        <begin position="348"/>
        <end position="367"/>
    </location>
</feature>
<keyword evidence="3" id="KW-0732">Signal</keyword>
<comment type="caution">
    <text evidence="4">The sequence shown here is derived from an EMBL/GenBank/DDBJ whole genome shotgun (WGS) entry which is preliminary data.</text>
</comment>
<dbReference type="EMBL" id="LAQI01000288">
    <property type="protein sequence ID" value="KKY13533.1"/>
    <property type="molecule type" value="Genomic_DNA"/>
</dbReference>
<evidence type="ECO:0000256" key="1">
    <source>
        <dbReference type="SAM" id="MobiDB-lite"/>
    </source>
</evidence>
<keyword evidence="2" id="KW-0812">Transmembrane</keyword>
<sequence>MVLCAAFCVCAFVIAGIFSSMVSTSSGNEVLISSPDCGYTSAQLDDPNTLAAQTFEPYLRQNALAYAQYAQQCYRMNASTVVDCSKFVKRNLTGTSQTDASCAFADNICQSDSANLDLDTGLLDSNDDFGLNAAPEKRFQYRRRVQCAPLKTDGYKRVYRTRSGKRYMRYYYGQRASGGAETDKHTYEYYDESLTDLIETNMTSAQPDYTLSALHSFSVNSTVSPSSSNFLPIPPLRIPNADVSIFFLSGNQVLYTVPTNDTWPEGQVEGAMCRNQKIRSQSHTSFALFPLFFILAAGALVILTSWILPGLLVSIARRRLVRFHRRLSSHYSSSSSPESPPPATACENTTTNTTTNNDTNNDTTPTHPALALAPANNIDLSVDTTTYARYEWLATSTPQLVRLAHERVPGYCQ</sequence>
<name>A0A0G2FNN7_9PEZI</name>
<feature type="chain" id="PRO_5002544227" evidence="3">
    <location>
        <begin position="28"/>
        <end position="413"/>
    </location>
</feature>
<evidence type="ECO:0000256" key="3">
    <source>
        <dbReference type="SAM" id="SignalP"/>
    </source>
</evidence>
<feature type="signal peptide" evidence="3">
    <location>
        <begin position="1"/>
        <end position="27"/>
    </location>
</feature>
<keyword evidence="2" id="KW-1133">Transmembrane helix</keyword>
<gene>
    <name evidence="4" type="ORF">UCDDS831_g08900</name>
</gene>
<dbReference type="AlphaFoldDB" id="A0A0G2FNN7"/>
<organism evidence="4 5">
    <name type="scientific">Diplodia seriata</name>
    <dbReference type="NCBI Taxonomy" id="420778"/>
    <lineage>
        <taxon>Eukaryota</taxon>
        <taxon>Fungi</taxon>
        <taxon>Dikarya</taxon>
        <taxon>Ascomycota</taxon>
        <taxon>Pezizomycotina</taxon>
        <taxon>Dothideomycetes</taxon>
        <taxon>Dothideomycetes incertae sedis</taxon>
        <taxon>Botryosphaeriales</taxon>
        <taxon>Botryosphaeriaceae</taxon>
        <taxon>Diplodia</taxon>
    </lineage>
</organism>
<accession>A0A0G2FNN7</accession>
<feature type="region of interest" description="Disordered" evidence="1">
    <location>
        <begin position="330"/>
        <end position="367"/>
    </location>
</feature>
<reference evidence="4 5" key="2">
    <citation type="submission" date="2015-05" db="EMBL/GenBank/DDBJ databases">
        <title>Distinctive expansion of gene families associated with plant cell wall degradation and secondary metabolism in the genomes of grapevine trunk pathogens.</title>
        <authorList>
            <person name="Lawrence D.P."/>
            <person name="Travadon R."/>
            <person name="Rolshausen P.E."/>
            <person name="Baumgartner K."/>
        </authorList>
    </citation>
    <scope>NUCLEOTIDE SEQUENCE [LARGE SCALE GENOMIC DNA]</scope>
    <source>
        <strain evidence="4">DS831</strain>
    </source>
</reference>
<reference evidence="4 5" key="1">
    <citation type="submission" date="2015-03" db="EMBL/GenBank/DDBJ databases">
        <authorList>
            <person name="Morales-Cruz A."/>
            <person name="Amrine K.C."/>
            <person name="Cantu D."/>
        </authorList>
    </citation>
    <scope>NUCLEOTIDE SEQUENCE [LARGE SCALE GENOMIC DNA]</scope>
    <source>
        <strain evidence="4">DS831</strain>
    </source>
</reference>
<evidence type="ECO:0000313" key="5">
    <source>
        <dbReference type="Proteomes" id="UP000034182"/>
    </source>
</evidence>
<keyword evidence="2" id="KW-0472">Membrane</keyword>